<protein>
    <submittedName>
        <fullName evidence="2">Uncharacterized protein</fullName>
    </submittedName>
</protein>
<dbReference type="Proteomes" id="UP000289738">
    <property type="component" value="Chromosome B08"/>
</dbReference>
<gene>
    <name evidence="2" type="ORF">Ahy_B08g089585</name>
</gene>
<dbReference type="EMBL" id="SDMP01000018">
    <property type="protein sequence ID" value="RYQ94649.1"/>
    <property type="molecule type" value="Genomic_DNA"/>
</dbReference>
<feature type="compositionally biased region" description="Basic residues" evidence="1">
    <location>
        <begin position="1"/>
        <end position="13"/>
    </location>
</feature>
<reference evidence="2 3" key="1">
    <citation type="submission" date="2019-01" db="EMBL/GenBank/DDBJ databases">
        <title>Sequencing of cultivated peanut Arachis hypogaea provides insights into genome evolution and oil improvement.</title>
        <authorList>
            <person name="Chen X."/>
        </authorList>
    </citation>
    <scope>NUCLEOTIDE SEQUENCE [LARGE SCALE GENOMIC DNA]</scope>
    <source>
        <strain evidence="3">cv. Fuhuasheng</strain>
        <tissue evidence="2">Leaves</tissue>
    </source>
</reference>
<dbReference type="AlphaFoldDB" id="A0A444XYB8"/>
<feature type="region of interest" description="Disordered" evidence="1">
    <location>
        <begin position="52"/>
        <end position="82"/>
    </location>
</feature>
<feature type="region of interest" description="Disordered" evidence="1">
    <location>
        <begin position="1"/>
        <end position="37"/>
    </location>
</feature>
<feature type="compositionally biased region" description="Acidic residues" evidence="1">
    <location>
        <begin position="18"/>
        <end position="30"/>
    </location>
</feature>
<evidence type="ECO:0000313" key="2">
    <source>
        <dbReference type="EMBL" id="RYQ94649.1"/>
    </source>
</evidence>
<accession>A0A444XYB8</accession>
<organism evidence="2 3">
    <name type="scientific">Arachis hypogaea</name>
    <name type="common">Peanut</name>
    <dbReference type="NCBI Taxonomy" id="3818"/>
    <lineage>
        <taxon>Eukaryota</taxon>
        <taxon>Viridiplantae</taxon>
        <taxon>Streptophyta</taxon>
        <taxon>Embryophyta</taxon>
        <taxon>Tracheophyta</taxon>
        <taxon>Spermatophyta</taxon>
        <taxon>Magnoliopsida</taxon>
        <taxon>eudicotyledons</taxon>
        <taxon>Gunneridae</taxon>
        <taxon>Pentapetalae</taxon>
        <taxon>rosids</taxon>
        <taxon>fabids</taxon>
        <taxon>Fabales</taxon>
        <taxon>Fabaceae</taxon>
        <taxon>Papilionoideae</taxon>
        <taxon>50 kb inversion clade</taxon>
        <taxon>dalbergioids sensu lato</taxon>
        <taxon>Dalbergieae</taxon>
        <taxon>Pterocarpus clade</taxon>
        <taxon>Arachis</taxon>
    </lineage>
</organism>
<keyword evidence="3" id="KW-1185">Reference proteome</keyword>
<name>A0A444XYB8_ARAHY</name>
<evidence type="ECO:0000256" key="1">
    <source>
        <dbReference type="SAM" id="MobiDB-lite"/>
    </source>
</evidence>
<evidence type="ECO:0000313" key="3">
    <source>
        <dbReference type="Proteomes" id="UP000289738"/>
    </source>
</evidence>
<feature type="compositionally biased region" description="Basic and acidic residues" evidence="1">
    <location>
        <begin position="72"/>
        <end position="82"/>
    </location>
</feature>
<proteinExistence type="predicted"/>
<sequence length="82" mass="9467">MSPAIKKRLRRARSKEELDGDGDSDDPEDDGEKKEEVTKKKADFLLCFRRTAEMKNKKPETTPAVHASFWSQKRERDDGDGR</sequence>
<comment type="caution">
    <text evidence="2">The sequence shown here is derived from an EMBL/GenBank/DDBJ whole genome shotgun (WGS) entry which is preliminary data.</text>
</comment>